<accession>A0A8D8CRL6</accession>
<organism evidence="1">
    <name type="scientific">Culex pipiens</name>
    <name type="common">House mosquito</name>
    <dbReference type="NCBI Taxonomy" id="7175"/>
    <lineage>
        <taxon>Eukaryota</taxon>
        <taxon>Metazoa</taxon>
        <taxon>Ecdysozoa</taxon>
        <taxon>Arthropoda</taxon>
        <taxon>Hexapoda</taxon>
        <taxon>Insecta</taxon>
        <taxon>Pterygota</taxon>
        <taxon>Neoptera</taxon>
        <taxon>Endopterygota</taxon>
        <taxon>Diptera</taxon>
        <taxon>Nematocera</taxon>
        <taxon>Culicoidea</taxon>
        <taxon>Culicidae</taxon>
        <taxon>Culicinae</taxon>
        <taxon>Culicini</taxon>
        <taxon>Culex</taxon>
        <taxon>Culex</taxon>
    </lineage>
</organism>
<dbReference type="AlphaFoldDB" id="A0A8D8CRL6"/>
<protein>
    <submittedName>
        <fullName evidence="1">(northern house mosquito) hypothetical protein</fullName>
    </submittedName>
</protein>
<sequence>MSSTLSLSISLSPVSLFSITNPQKQQKNPSSYQIRTQTELLSNISYTLAKINVRISHKIITRSKKSTIILGDGNIAVTITNHTHAHTDQSHVRVRFCLSVMSVQMSRARVTGENGEKIQHTFLV</sequence>
<evidence type="ECO:0000313" key="1">
    <source>
        <dbReference type="EMBL" id="CAG6496087.1"/>
    </source>
</evidence>
<dbReference type="EMBL" id="HBUE01130248">
    <property type="protein sequence ID" value="CAG6496087.1"/>
    <property type="molecule type" value="Transcribed_RNA"/>
</dbReference>
<reference evidence="1" key="1">
    <citation type="submission" date="2021-05" db="EMBL/GenBank/DDBJ databases">
        <authorList>
            <person name="Alioto T."/>
            <person name="Alioto T."/>
            <person name="Gomez Garrido J."/>
        </authorList>
    </citation>
    <scope>NUCLEOTIDE SEQUENCE</scope>
</reference>
<proteinExistence type="predicted"/>
<name>A0A8D8CRL6_CULPI</name>